<protein>
    <recommendedName>
        <fullName evidence="3">Flagellar operon protein</fullName>
    </recommendedName>
</protein>
<comment type="caution">
    <text evidence="1">The sequence shown here is derived from an EMBL/GenBank/DDBJ whole genome shotgun (WGS) entry which is preliminary data.</text>
</comment>
<evidence type="ECO:0008006" key="3">
    <source>
        <dbReference type="Google" id="ProtNLM"/>
    </source>
</evidence>
<reference evidence="1 2" key="1">
    <citation type="journal article" date="2015" name="Genome Announc.">
        <title>Expanding the biotechnology potential of lactobacilli through comparative genomics of 213 strains and associated genera.</title>
        <authorList>
            <person name="Sun Z."/>
            <person name="Harris H.M."/>
            <person name="McCann A."/>
            <person name="Guo C."/>
            <person name="Argimon S."/>
            <person name="Zhang W."/>
            <person name="Yang X."/>
            <person name="Jeffery I.B."/>
            <person name="Cooney J.C."/>
            <person name="Kagawa T.F."/>
            <person name="Liu W."/>
            <person name="Song Y."/>
            <person name="Salvetti E."/>
            <person name="Wrobel A."/>
            <person name="Rasinkangas P."/>
            <person name="Parkhill J."/>
            <person name="Rea M.C."/>
            <person name="O'Sullivan O."/>
            <person name="Ritari J."/>
            <person name="Douillard F.P."/>
            <person name="Paul Ross R."/>
            <person name="Yang R."/>
            <person name="Briner A.E."/>
            <person name="Felis G.E."/>
            <person name="de Vos W.M."/>
            <person name="Barrangou R."/>
            <person name="Klaenhammer T.R."/>
            <person name="Caufield P.W."/>
            <person name="Cui Y."/>
            <person name="Zhang H."/>
            <person name="O'Toole P.W."/>
        </authorList>
    </citation>
    <scope>NUCLEOTIDE SEQUENCE [LARGE SCALE GENOMIC DNA]</scope>
    <source>
        <strain evidence="1 2">DSM 19910</strain>
    </source>
</reference>
<evidence type="ECO:0000313" key="2">
    <source>
        <dbReference type="Proteomes" id="UP000051621"/>
    </source>
</evidence>
<dbReference type="AlphaFoldDB" id="A0A0R1M270"/>
<dbReference type="STRING" id="1423731.FC81_GL000871"/>
<dbReference type="PATRIC" id="fig|1423731.3.peg.895"/>
<evidence type="ECO:0000313" key="1">
    <source>
        <dbReference type="EMBL" id="KRL02108.1"/>
    </source>
</evidence>
<organism evidence="1 2">
    <name type="scientific">Liquorilactobacillus capillatus DSM 19910</name>
    <dbReference type="NCBI Taxonomy" id="1423731"/>
    <lineage>
        <taxon>Bacteria</taxon>
        <taxon>Bacillati</taxon>
        <taxon>Bacillota</taxon>
        <taxon>Bacilli</taxon>
        <taxon>Lactobacillales</taxon>
        <taxon>Lactobacillaceae</taxon>
        <taxon>Liquorilactobacillus</taxon>
    </lineage>
</organism>
<proteinExistence type="predicted"/>
<sequence>MIQAMPMTISQVDRTAGTARYHGVSAKKRQTAELFTKVLDEKKQSVKLSNHARKRLDTRKLHLQNDDYQQIGAALTELENKGSRESLLMYKDMGLIANIHNRTIITALNKQEINTVTNIDSIKFIK</sequence>
<name>A0A0R1M270_9LACO</name>
<keyword evidence="2" id="KW-1185">Reference proteome</keyword>
<accession>A0A0R1M270</accession>
<dbReference type="Proteomes" id="UP000051621">
    <property type="component" value="Unassembled WGS sequence"/>
</dbReference>
<dbReference type="EMBL" id="AZEF01000016">
    <property type="protein sequence ID" value="KRL02108.1"/>
    <property type="molecule type" value="Genomic_DNA"/>
</dbReference>
<gene>
    <name evidence="1" type="ORF">FC81_GL000871</name>
</gene>